<keyword evidence="12 16" id="KW-0472">Membrane</keyword>
<evidence type="ECO:0000256" key="8">
    <source>
        <dbReference type="ARBA" id="ARBA00022801"/>
    </source>
</evidence>
<name>A0AAU9C0Y1_9GAMM</name>
<dbReference type="GO" id="GO:0008658">
    <property type="term" value="F:penicillin binding"/>
    <property type="evidence" value="ECO:0007669"/>
    <property type="project" value="InterPro"/>
</dbReference>
<evidence type="ECO:0000256" key="7">
    <source>
        <dbReference type="ARBA" id="ARBA00022692"/>
    </source>
</evidence>
<dbReference type="GO" id="GO:0006508">
    <property type="term" value="P:proteolysis"/>
    <property type="evidence" value="ECO:0007669"/>
    <property type="project" value="UniProtKB-KW"/>
</dbReference>
<keyword evidence="10 16" id="KW-0573">Peptidoglycan synthesis</keyword>
<feature type="domain" description="Penicillin-binding protein dimerisation" evidence="18">
    <location>
        <begin position="58"/>
        <end position="205"/>
    </location>
</feature>
<dbReference type="Gene3D" id="3.30.450.330">
    <property type="match status" value="1"/>
</dbReference>
<keyword evidence="20" id="KW-1185">Reference proteome</keyword>
<evidence type="ECO:0000313" key="19">
    <source>
        <dbReference type="EMBL" id="BCX80724.1"/>
    </source>
</evidence>
<dbReference type="Gene3D" id="3.40.710.10">
    <property type="entry name" value="DD-peptidase/beta-lactamase superfamily"/>
    <property type="match status" value="1"/>
</dbReference>
<dbReference type="AlphaFoldDB" id="A0AAU9C0Y1"/>
<dbReference type="GO" id="GO:0008955">
    <property type="term" value="F:peptidoglycan glycosyltransferase activity"/>
    <property type="evidence" value="ECO:0007669"/>
    <property type="project" value="InterPro"/>
</dbReference>
<feature type="active site" description="Acyl-ester intermediate" evidence="16">
    <location>
        <position position="294"/>
    </location>
</feature>
<dbReference type="SUPFAM" id="SSF56519">
    <property type="entry name" value="Penicillin binding protein dimerisation domain"/>
    <property type="match status" value="1"/>
</dbReference>
<dbReference type="PANTHER" id="PTHR30627:SF1">
    <property type="entry name" value="PEPTIDOGLYCAN D,D-TRANSPEPTIDASE FTSI"/>
    <property type="match status" value="1"/>
</dbReference>
<protein>
    <recommendedName>
        <fullName evidence="16">Peptidoglycan D,D-transpeptidase FtsI</fullName>
        <ecNumber evidence="16">3.4.16.4</ecNumber>
    </recommendedName>
    <alternativeName>
        <fullName evidence="16">Penicillin-binding protein 3</fullName>
        <shortName evidence="16">PBP-3</shortName>
    </alternativeName>
</protein>
<dbReference type="Pfam" id="PF03717">
    <property type="entry name" value="PBP_dimer"/>
    <property type="match status" value="1"/>
</dbReference>
<dbReference type="RefSeq" id="WP_317705674.1">
    <property type="nucleotide sequence ID" value="NZ_AP024714.1"/>
</dbReference>
<keyword evidence="7 16" id="KW-0812">Transmembrane</keyword>
<comment type="pathway">
    <text evidence="16">Cell wall biogenesis; peptidoglycan biosynthesis.</text>
</comment>
<dbReference type="HAMAP" id="MF_02080">
    <property type="entry name" value="FtsI_transpept"/>
    <property type="match status" value="1"/>
</dbReference>
<evidence type="ECO:0000256" key="2">
    <source>
        <dbReference type="ARBA" id="ARBA00022475"/>
    </source>
</evidence>
<dbReference type="GO" id="GO:0000917">
    <property type="term" value="P:division septum assembly"/>
    <property type="evidence" value="ECO:0007669"/>
    <property type="project" value="UniProtKB-KW"/>
</dbReference>
<dbReference type="Pfam" id="PF00905">
    <property type="entry name" value="Transpeptidase"/>
    <property type="match status" value="1"/>
</dbReference>
<evidence type="ECO:0000259" key="17">
    <source>
        <dbReference type="Pfam" id="PF00905"/>
    </source>
</evidence>
<keyword evidence="13 16" id="KW-0717">Septation</keyword>
<evidence type="ECO:0000256" key="9">
    <source>
        <dbReference type="ARBA" id="ARBA00022960"/>
    </source>
</evidence>
<dbReference type="InterPro" id="IPR036138">
    <property type="entry name" value="PBP_dimer_sf"/>
</dbReference>
<evidence type="ECO:0000259" key="18">
    <source>
        <dbReference type="Pfam" id="PF03717"/>
    </source>
</evidence>
<dbReference type="PANTHER" id="PTHR30627">
    <property type="entry name" value="PEPTIDOGLYCAN D,D-TRANSPEPTIDASE"/>
    <property type="match status" value="1"/>
</dbReference>
<evidence type="ECO:0000256" key="14">
    <source>
        <dbReference type="ARBA" id="ARBA00023306"/>
    </source>
</evidence>
<keyword evidence="9 16" id="KW-0133">Cell shape</keyword>
<feature type="domain" description="Penicillin-binding protein transpeptidase" evidence="17">
    <location>
        <begin position="247"/>
        <end position="543"/>
    </location>
</feature>
<keyword evidence="6 16" id="KW-0645">Protease</keyword>
<dbReference type="GO" id="GO:0008360">
    <property type="term" value="P:regulation of cell shape"/>
    <property type="evidence" value="ECO:0007669"/>
    <property type="project" value="UniProtKB-KW"/>
</dbReference>
<comment type="similarity">
    <text evidence="16">Belongs to the transpeptidase family. FtsI subfamily.</text>
</comment>
<evidence type="ECO:0000313" key="20">
    <source>
        <dbReference type="Proteomes" id="UP001321825"/>
    </source>
</evidence>
<comment type="catalytic activity">
    <reaction evidence="16">
        <text>Preferential cleavage: (Ac)2-L-Lys-D-Ala-|-D-Ala. Also transpeptidation of peptidyl-alanyl moieties that are N-acyl substituents of D-alanine.</text>
        <dbReference type="EC" id="3.4.16.4"/>
    </reaction>
</comment>
<dbReference type="InterPro" id="IPR037532">
    <property type="entry name" value="FtsI_transpept"/>
</dbReference>
<keyword evidence="15 16" id="KW-0961">Cell wall biogenesis/degradation</keyword>
<reference evidence="20" key="1">
    <citation type="journal article" date="2024" name="Int. J. Syst. Evol. Microbiol.">
        <title>Methylomarinovum tepidoasis sp. nov., a moderately thermophilic methanotroph of the family Methylothermaceae isolated from a deep-sea hydrothermal field.</title>
        <authorList>
            <person name="Hirayama H."/>
            <person name="Takaki Y."/>
            <person name="Abe M."/>
            <person name="Miyazaki M."/>
            <person name="Uematsu K."/>
            <person name="Matsui Y."/>
            <person name="Takai K."/>
        </authorList>
    </citation>
    <scope>NUCLEOTIDE SEQUENCE [LARGE SCALE GENOMIC DNA]</scope>
    <source>
        <strain evidence="20">IT-9</strain>
    </source>
</reference>
<dbReference type="EC" id="3.4.16.4" evidence="16"/>
<dbReference type="SUPFAM" id="SSF56601">
    <property type="entry name" value="beta-lactamase/transpeptidase-like"/>
    <property type="match status" value="1"/>
</dbReference>
<comment type="subcellular location">
    <subcellularLocation>
        <location evidence="1">Membrane</location>
    </subcellularLocation>
</comment>
<keyword evidence="4 16" id="KW-0132">Cell division</keyword>
<keyword evidence="3 16" id="KW-0997">Cell inner membrane</keyword>
<dbReference type="Proteomes" id="UP001321825">
    <property type="component" value="Chromosome"/>
</dbReference>
<evidence type="ECO:0000256" key="11">
    <source>
        <dbReference type="ARBA" id="ARBA00022989"/>
    </source>
</evidence>
<evidence type="ECO:0000256" key="5">
    <source>
        <dbReference type="ARBA" id="ARBA00022645"/>
    </source>
</evidence>
<dbReference type="GO" id="GO:0009252">
    <property type="term" value="P:peptidoglycan biosynthetic process"/>
    <property type="evidence" value="ECO:0007669"/>
    <property type="project" value="UniProtKB-UniRule"/>
</dbReference>
<dbReference type="InterPro" id="IPR012338">
    <property type="entry name" value="Beta-lactam/transpept-like"/>
</dbReference>
<dbReference type="KEGG" id="mcau:MIT9_P0300"/>
<dbReference type="EMBL" id="AP024714">
    <property type="protein sequence ID" value="BCX80724.1"/>
    <property type="molecule type" value="Genomic_DNA"/>
</dbReference>
<dbReference type="InterPro" id="IPR005311">
    <property type="entry name" value="PBP_dimer"/>
</dbReference>
<dbReference type="GO" id="GO:0009002">
    <property type="term" value="F:serine-type D-Ala-D-Ala carboxypeptidase activity"/>
    <property type="evidence" value="ECO:0007669"/>
    <property type="project" value="UniProtKB-UniRule"/>
</dbReference>
<sequence>MNPRAAPTLVAPWRRYLLLGTFGLALAGLLARAFYIQVWARDFYRRYGDRQQIRTAVLPAHRGRLLDRQGVPLALSAPVKAVCINPRRFHAEPGQLRRLARLLGMRPQDLEDKIAAHRQQAFLYLKRQLAPALAERVLALDLDGLFLRSEFRRYYPAAEVTAHLLGFTDIDQHGQEGLERRFDTQLTGMAGQVRVIRDRKGRLIEAMESLQAPRPGHDVRLSIDRRLQYWAYLELKRAVARHHARAGMLVLLDARTGEVLALANQPTFNPNLRDGRRRAAWRNRAVTDVFEPGSTLKPFAMACALREGVARSGERIDTAPGWLRVGRHVVRDHHRHGVLDLAGILVKSSNVGITRVALRLSPARFTACLRDFGFGQPTGIEFPGEADGFVPAARGLGRFEQATLAFGYGLNVSTLQLARAYTALADDGMLHSLTLLPRSTDPQPRRVLPAGVARQVRHMLEGVVTPEGTARRARVSGYRVAGKTGTAKVAVPGGYAEDRYRGLFVGMAPASAPRLVLAVVIEEPRGKAYYGGQVAAPVFSRVMGLALRLLGIPPDEIPAAPPLLARAGGLQ</sequence>
<dbReference type="InterPro" id="IPR001460">
    <property type="entry name" value="PCN-bd_Tpept"/>
</dbReference>
<keyword evidence="8 16" id="KW-0378">Hydrolase</keyword>
<evidence type="ECO:0000256" key="10">
    <source>
        <dbReference type="ARBA" id="ARBA00022984"/>
    </source>
</evidence>
<evidence type="ECO:0000256" key="12">
    <source>
        <dbReference type="ARBA" id="ARBA00023136"/>
    </source>
</evidence>
<evidence type="ECO:0000256" key="1">
    <source>
        <dbReference type="ARBA" id="ARBA00004370"/>
    </source>
</evidence>
<dbReference type="Gene3D" id="3.90.1310.10">
    <property type="entry name" value="Penicillin-binding protein 2a (Domain 2)"/>
    <property type="match status" value="1"/>
</dbReference>
<dbReference type="Gene3D" id="1.10.150.770">
    <property type="match status" value="1"/>
</dbReference>
<evidence type="ECO:0000256" key="6">
    <source>
        <dbReference type="ARBA" id="ARBA00022670"/>
    </source>
</evidence>
<dbReference type="GO" id="GO:0005886">
    <property type="term" value="C:plasma membrane"/>
    <property type="evidence" value="ECO:0007669"/>
    <property type="project" value="UniProtKB-UniRule"/>
</dbReference>
<keyword evidence="5 16" id="KW-0121">Carboxypeptidase</keyword>
<evidence type="ECO:0000256" key="4">
    <source>
        <dbReference type="ARBA" id="ARBA00022618"/>
    </source>
</evidence>
<dbReference type="GO" id="GO:0071555">
    <property type="term" value="P:cell wall organization"/>
    <property type="evidence" value="ECO:0007669"/>
    <property type="project" value="UniProtKB-KW"/>
</dbReference>
<accession>A0AAU9C0Y1</accession>
<evidence type="ECO:0000256" key="16">
    <source>
        <dbReference type="HAMAP-Rule" id="MF_02080"/>
    </source>
</evidence>
<evidence type="ECO:0000256" key="13">
    <source>
        <dbReference type="ARBA" id="ARBA00023210"/>
    </source>
</evidence>
<keyword evidence="14 16" id="KW-0131">Cell cycle</keyword>
<gene>
    <name evidence="16" type="primary">ftsI</name>
    <name evidence="19" type="ORF">MIT9_P0300</name>
</gene>
<dbReference type="GO" id="GO:0043093">
    <property type="term" value="P:FtsZ-dependent cytokinesis"/>
    <property type="evidence" value="ECO:0007669"/>
    <property type="project" value="UniProtKB-UniRule"/>
</dbReference>
<keyword evidence="2 16" id="KW-1003">Cell membrane</keyword>
<comment type="function">
    <text evidence="16">Catalyzes cross-linking of the peptidoglycan cell wall at the division septum.</text>
</comment>
<organism evidence="19 20">
    <name type="scientific">Methylomarinovum caldicuralii</name>
    <dbReference type="NCBI Taxonomy" id="438856"/>
    <lineage>
        <taxon>Bacteria</taxon>
        <taxon>Pseudomonadati</taxon>
        <taxon>Pseudomonadota</taxon>
        <taxon>Gammaproteobacteria</taxon>
        <taxon>Methylococcales</taxon>
        <taxon>Methylothermaceae</taxon>
        <taxon>Methylomarinovum</taxon>
    </lineage>
</organism>
<evidence type="ECO:0000256" key="15">
    <source>
        <dbReference type="ARBA" id="ARBA00023316"/>
    </source>
</evidence>
<evidence type="ECO:0000256" key="3">
    <source>
        <dbReference type="ARBA" id="ARBA00022519"/>
    </source>
</evidence>
<proteinExistence type="inferred from homology"/>
<dbReference type="InterPro" id="IPR050515">
    <property type="entry name" value="Beta-lactam/transpept"/>
</dbReference>
<keyword evidence="11 16" id="KW-1133">Transmembrane helix</keyword>